<feature type="transmembrane region" description="Helical" evidence="6">
    <location>
        <begin position="43"/>
        <end position="64"/>
    </location>
</feature>
<evidence type="ECO:0000256" key="4">
    <source>
        <dbReference type="ARBA" id="ARBA00022448"/>
    </source>
</evidence>
<feature type="transmembrane region" description="Helical" evidence="6">
    <location>
        <begin position="12"/>
        <end position="31"/>
    </location>
</feature>
<comment type="similarity">
    <text evidence="2">Belongs to the multi antimicrobial extrusion (MATE) (TC 2.A.66.1) family.</text>
</comment>
<dbReference type="RefSeq" id="WP_146567732.1">
    <property type="nucleotide sequence ID" value="NZ_VOHL01000005.1"/>
</dbReference>
<dbReference type="GO" id="GO:0015297">
    <property type="term" value="F:antiporter activity"/>
    <property type="evidence" value="ECO:0007669"/>
    <property type="project" value="InterPro"/>
</dbReference>
<evidence type="ECO:0000256" key="6">
    <source>
        <dbReference type="SAM" id="Phobius"/>
    </source>
</evidence>
<reference evidence="7 8" key="1">
    <citation type="submission" date="2019-08" db="EMBL/GenBank/DDBJ databases">
        <authorList>
            <person name="Lei W."/>
        </authorList>
    </citation>
    <scope>NUCLEOTIDE SEQUENCE [LARGE SCALE GENOMIC DNA]</scope>
    <source>
        <strain evidence="7 8">CCUG 66496</strain>
    </source>
</reference>
<protein>
    <recommendedName>
        <fullName evidence="3">Probable multidrug resistance protein NorM</fullName>
    </recommendedName>
    <alternativeName>
        <fullName evidence="5">Multidrug-efflux transporter</fullName>
    </alternativeName>
</protein>
<feature type="transmembrane region" description="Helical" evidence="6">
    <location>
        <begin position="70"/>
        <end position="90"/>
    </location>
</feature>
<evidence type="ECO:0000256" key="5">
    <source>
        <dbReference type="ARBA" id="ARBA00031636"/>
    </source>
</evidence>
<dbReference type="PANTHER" id="PTHR43298">
    <property type="entry name" value="MULTIDRUG RESISTANCE PROTEIN NORM-RELATED"/>
    <property type="match status" value="1"/>
</dbReference>
<evidence type="ECO:0000313" key="8">
    <source>
        <dbReference type="Proteomes" id="UP000317430"/>
    </source>
</evidence>
<evidence type="ECO:0000256" key="1">
    <source>
        <dbReference type="ARBA" id="ARBA00003408"/>
    </source>
</evidence>
<dbReference type="InterPro" id="IPR050222">
    <property type="entry name" value="MATE_MdtK"/>
</dbReference>
<keyword evidence="6" id="KW-0472">Membrane</keyword>
<organism evidence="7 8">
    <name type="scientific">Streptococcus cuniculipharyngis</name>
    <dbReference type="NCBI Taxonomy" id="1562651"/>
    <lineage>
        <taxon>Bacteria</taxon>
        <taxon>Bacillati</taxon>
        <taxon>Bacillota</taxon>
        <taxon>Bacilli</taxon>
        <taxon>Lactobacillales</taxon>
        <taxon>Streptococcaceae</taxon>
        <taxon>Streptococcus</taxon>
    </lineage>
</organism>
<keyword evidence="6" id="KW-0812">Transmembrane</keyword>
<dbReference type="OrthoDB" id="9806302at2"/>
<feature type="transmembrane region" description="Helical" evidence="6">
    <location>
        <begin position="187"/>
        <end position="208"/>
    </location>
</feature>
<evidence type="ECO:0000256" key="2">
    <source>
        <dbReference type="ARBA" id="ARBA00010199"/>
    </source>
</evidence>
<dbReference type="InterPro" id="IPR002528">
    <property type="entry name" value="MATE_fam"/>
</dbReference>
<keyword evidence="4" id="KW-0813">Transport</keyword>
<accession>A0A5C5SC33</accession>
<dbReference type="EMBL" id="VOHL01000005">
    <property type="protein sequence ID" value="TWS97172.1"/>
    <property type="molecule type" value="Genomic_DNA"/>
</dbReference>
<feature type="transmembrane region" description="Helical" evidence="6">
    <location>
        <begin position="273"/>
        <end position="294"/>
    </location>
</feature>
<dbReference type="GO" id="GO:0005886">
    <property type="term" value="C:plasma membrane"/>
    <property type="evidence" value="ECO:0007669"/>
    <property type="project" value="TreeGrafter"/>
</dbReference>
<keyword evidence="8" id="KW-1185">Reference proteome</keyword>
<evidence type="ECO:0000313" key="7">
    <source>
        <dbReference type="EMBL" id="TWS97172.1"/>
    </source>
</evidence>
<dbReference type="Pfam" id="PF01554">
    <property type="entry name" value="MatE"/>
    <property type="match status" value="1"/>
</dbReference>
<gene>
    <name evidence="7" type="ORF">FRX57_06135</name>
</gene>
<sequence>MGTPTDISRLGATYLAYVGGSVVLLGLTMSLSAMARVKGMLNFPLLVSLWTNLLNLCLSALAIFAFPWGLVGVALATVMSRFLGCLWLWLRLDLFKSWAWTGNLLSSKLLALTLPAVGERLMMRLGDLLTLTLLTGLGTKVIAANSIGESLTQFNYLPALGMATATLILVAEAYGKQELQAGADVLKRAYVLASPMMLLLSGMIYGLGQDLIGFFTADGAVRAGSRIVLFYSFLGSPITAGVMVLTSFWQAVGKSQLPLYATSFGMWGIRIGLGYLLIAQFQLGLTGLWLATILDNLWRLVYLCYHYTKYETVD</sequence>
<dbReference type="PANTHER" id="PTHR43298:SF2">
    <property type="entry name" value="FMN_FAD EXPORTER YEEO-RELATED"/>
    <property type="match status" value="1"/>
</dbReference>
<dbReference type="GO" id="GO:0042910">
    <property type="term" value="F:xenobiotic transmembrane transporter activity"/>
    <property type="evidence" value="ECO:0007669"/>
    <property type="project" value="InterPro"/>
</dbReference>
<comment type="caution">
    <text evidence="7">The sequence shown here is derived from an EMBL/GenBank/DDBJ whole genome shotgun (WGS) entry which is preliminary data.</text>
</comment>
<name>A0A5C5SC33_9STRE</name>
<feature type="transmembrane region" description="Helical" evidence="6">
    <location>
        <begin position="228"/>
        <end position="252"/>
    </location>
</feature>
<comment type="function">
    <text evidence="1">Multidrug efflux pump.</text>
</comment>
<proteinExistence type="inferred from homology"/>
<evidence type="ECO:0000256" key="3">
    <source>
        <dbReference type="ARBA" id="ARBA00020268"/>
    </source>
</evidence>
<dbReference type="AlphaFoldDB" id="A0A5C5SC33"/>
<keyword evidence="6" id="KW-1133">Transmembrane helix</keyword>
<dbReference type="Proteomes" id="UP000317430">
    <property type="component" value="Unassembled WGS sequence"/>
</dbReference>